<dbReference type="Gene3D" id="3.40.190.290">
    <property type="match status" value="1"/>
</dbReference>
<dbReference type="RefSeq" id="WP_162889084.1">
    <property type="nucleotide sequence ID" value="NZ_CP021330.1"/>
</dbReference>
<keyword evidence="2" id="KW-0805">Transcription regulation</keyword>
<proteinExistence type="inferred from homology"/>
<name>A0A2R4MA85_9HYPH</name>
<dbReference type="GO" id="GO:0043565">
    <property type="term" value="F:sequence-specific DNA binding"/>
    <property type="evidence" value="ECO:0007669"/>
    <property type="project" value="TreeGrafter"/>
</dbReference>
<dbReference type="PANTHER" id="PTHR30537">
    <property type="entry name" value="HTH-TYPE TRANSCRIPTIONAL REGULATOR"/>
    <property type="match status" value="1"/>
</dbReference>
<dbReference type="SUPFAM" id="SSF53850">
    <property type="entry name" value="Periplasmic binding protein-like II"/>
    <property type="match status" value="1"/>
</dbReference>
<dbReference type="InterPro" id="IPR005119">
    <property type="entry name" value="LysR_subst-bd"/>
</dbReference>
<organism evidence="6 7">
    <name type="scientific">Maritalea myrionectae</name>
    <dbReference type="NCBI Taxonomy" id="454601"/>
    <lineage>
        <taxon>Bacteria</taxon>
        <taxon>Pseudomonadati</taxon>
        <taxon>Pseudomonadota</taxon>
        <taxon>Alphaproteobacteria</taxon>
        <taxon>Hyphomicrobiales</taxon>
        <taxon>Devosiaceae</taxon>
        <taxon>Maritalea</taxon>
    </lineage>
</organism>
<dbReference type="InterPro" id="IPR036390">
    <property type="entry name" value="WH_DNA-bd_sf"/>
</dbReference>
<evidence type="ECO:0000256" key="1">
    <source>
        <dbReference type="ARBA" id="ARBA00009437"/>
    </source>
</evidence>
<reference evidence="6 7" key="1">
    <citation type="submission" date="2017-05" db="EMBL/GenBank/DDBJ databases">
        <title>Genome Analysis of Maritalea myrionectae HL2708#5.</title>
        <authorList>
            <consortium name="Cotde Inc.-PKNU"/>
            <person name="Jang D."/>
            <person name="Oh H.-M."/>
        </authorList>
    </citation>
    <scope>NUCLEOTIDE SEQUENCE [LARGE SCALE GENOMIC DNA]</scope>
    <source>
        <strain evidence="6 7">HL2708#5</strain>
    </source>
</reference>
<evidence type="ECO:0000256" key="2">
    <source>
        <dbReference type="ARBA" id="ARBA00023015"/>
    </source>
</evidence>
<keyword evidence="3" id="KW-0238">DNA-binding</keyword>
<dbReference type="CDD" id="cd08422">
    <property type="entry name" value="PBP2_CrgA_like"/>
    <property type="match status" value="1"/>
</dbReference>
<evidence type="ECO:0000313" key="6">
    <source>
        <dbReference type="EMBL" id="AVX02779.1"/>
    </source>
</evidence>
<dbReference type="SUPFAM" id="SSF46785">
    <property type="entry name" value="Winged helix' DNA-binding domain"/>
    <property type="match status" value="1"/>
</dbReference>
<dbReference type="Pfam" id="PF00126">
    <property type="entry name" value="HTH_1"/>
    <property type="match status" value="1"/>
</dbReference>
<keyword evidence="7" id="KW-1185">Reference proteome</keyword>
<dbReference type="PANTHER" id="PTHR30537:SF5">
    <property type="entry name" value="HTH-TYPE TRANSCRIPTIONAL ACTIVATOR TTDR-RELATED"/>
    <property type="match status" value="1"/>
</dbReference>
<dbReference type="STRING" id="1122213.GCA_000423365_02945"/>
<feature type="domain" description="HTH lysR-type" evidence="5">
    <location>
        <begin position="1"/>
        <end position="59"/>
    </location>
</feature>
<dbReference type="PROSITE" id="PS50931">
    <property type="entry name" value="HTH_LYSR"/>
    <property type="match status" value="1"/>
</dbReference>
<dbReference type="InterPro" id="IPR036388">
    <property type="entry name" value="WH-like_DNA-bd_sf"/>
</dbReference>
<dbReference type="EMBL" id="CP021330">
    <property type="protein sequence ID" value="AVX02779.1"/>
    <property type="molecule type" value="Genomic_DNA"/>
</dbReference>
<protein>
    <submittedName>
        <fullName evidence="6">Nitrogen assimilation regulatory protein nac</fullName>
    </submittedName>
</protein>
<evidence type="ECO:0000256" key="4">
    <source>
        <dbReference type="ARBA" id="ARBA00023163"/>
    </source>
</evidence>
<dbReference type="InterPro" id="IPR000847">
    <property type="entry name" value="LysR_HTH_N"/>
</dbReference>
<dbReference type="AlphaFoldDB" id="A0A2R4MA85"/>
<evidence type="ECO:0000259" key="5">
    <source>
        <dbReference type="PROSITE" id="PS50931"/>
    </source>
</evidence>
<dbReference type="GO" id="GO:0003700">
    <property type="term" value="F:DNA-binding transcription factor activity"/>
    <property type="evidence" value="ECO:0007669"/>
    <property type="project" value="InterPro"/>
</dbReference>
<gene>
    <name evidence="6" type="ORF">MXMO3_00231</name>
</gene>
<keyword evidence="4" id="KW-0804">Transcription</keyword>
<dbReference type="Pfam" id="PF03466">
    <property type="entry name" value="LysR_substrate"/>
    <property type="match status" value="1"/>
</dbReference>
<sequence>MDRLRAIRYFIKVAETQNFTLAAKALGVPASSVSRRIQDLEADMGISLLTRTTRVVKLTELGEIYLEQVRGAVAGLDAAESVVRDRPGAPTGLLRITCTPSYGSFCLMPVLRKMRTKFPDLVVDLELTDQVSNLASDDVDLAIRATADPPERAIARKLTDNRFTLVAAPNYLEHFGNPKILADLDQHRTLLYRGPQRIIHWQAKLIAGGWKEVMTHPSFICNAGAEMVAEAEAGMGLALLPRWGIEQQLATGALKPLSLEDAELAPSRNDQSGIYLLYHQPKYRLNKIKTSVDFLLTHLAK</sequence>
<dbReference type="InterPro" id="IPR058163">
    <property type="entry name" value="LysR-type_TF_proteobact-type"/>
</dbReference>
<dbReference type="FunFam" id="1.10.10.10:FF:000001">
    <property type="entry name" value="LysR family transcriptional regulator"/>
    <property type="match status" value="1"/>
</dbReference>
<accession>A0A2R4MA85</accession>
<evidence type="ECO:0000256" key="3">
    <source>
        <dbReference type="ARBA" id="ARBA00023125"/>
    </source>
</evidence>
<dbReference type="GO" id="GO:0006351">
    <property type="term" value="P:DNA-templated transcription"/>
    <property type="evidence" value="ECO:0007669"/>
    <property type="project" value="TreeGrafter"/>
</dbReference>
<dbReference type="Gene3D" id="1.10.10.10">
    <property type="entry name" value="Winged helix-like DNA-binding domain superfamily/Winged helix DNA-binding domain"/>
    <property type="match status" value="1"/>
</dbReference>
<comment type="similarity">
    <text evidence="1">Belongs to the LysR transcriptional regulatory family.</text>
</comment>
<evidence type="ECO:0000313" key="7">
    <source>
        <dbReference type="Proteomes" id="UP000258927"/>
    </source>
</evidence>
<dbReference type="Proteomes" id="UP000258927">
    <property type="component" value="Chromosome"/>
</dbReference>
<dbReference type="KEGG" id="mmyr:MXMO3_00231"/>